<feature type="binding site" evidence="15">
    <location>
        <position position="1029"/>
    </location>
    <ligand>
        <name>ATP</name>
        <dbReference type="ChEBI" id="CHEBI:30616"/>
    </ligand>
</feature>
<dbReference type="EC" id="7.6.2.1" evidence="17"/>
<dbReference type="InterPro" id="IPR001757">
    <property type="entry name" value="P_typ_ATPase"/>
</dbReference>
<feature type="domain" description="P-type ATPase C-terminal" evidence="19">
    <location>
        <begin position="1075"/>
        <end position="1244"/>
    </location>
</feature>
<dbReference type="Proteomes" id="UP000694388">
    <property type="component" value="Unplaced"/>
</dbReference>
<dbReference type="GO" id="GO:0005524">
    <property type="term" value="F:ATP binding"/>
    <property type="evidence" value="ECO:0007669"/>
    <property type="project" value="UniProtKB-UniRule"/>
</dbReference>
<evidence type="ECO:0000256" key="8">
    <source>
        <dbReference type="ARBA" id="ARBA00022840"/>
    </source>
</evidence>
<dbReference type="FunFam" id="3.40.1110.10:FF:000087">
    <property type="entry name" value="Phospholipid-transporting ATPase"/>
    <property type="match status" value="1"/>
</dbReference>
<accession>A0A8C4R2E6</accession>
<dbReference type="Gene3D" id="2.70.150.10">
    <property type="entry name" value="Calcium-transporting ATPase, cytoplasmic transduction domain A"/>
    <property type="match status" value="1"/>
</dbReference>
<feature type="binding site" evidence="15">
    <location>
        <position position="611"/>
    </location>
    <ligand>
        <name>ATP</name>
        <dbReference type="ChEBI" id="CHEBI:30616"/>
    </ligand>
</feature>
<dbReference type="PANTHER" id="PTHR24092">
    <property type="entry name" value="PROBABLE PHOSPHOLIPID-TRANSPORTING ATPASE"/>
    <property type="match status" value="1"/>
</dbReference>
<dbReference type="SUPFAM" id="SSF81660">
    <property type="entry name" value="Metal cation-transporting ATPase, ATP-binding domain N"/>
    <property type="match status" value="1"/>
</dbReference>
<dbReference type="Pfam" id="PF16212">
    <property type="entry name" value="PhoLip_ATPase_C"/>
    <property type="match status" value="1"/>
</dbReference>
<dbReference type="SFLD" id="SFLDG00002">
    <property type="entry name" value="C1.7:_P-type_atpase_like"/>
    <property type="match status" value="1"/>
</dbReference>
<dbReference type="GO" id="GO:0000287">
    <property type="term" value="F:magnesium ion binding"/>
    <property type="evidence" value="ECO:0007669"/>
    <property type="project" value="UniProtKB-UniRule"/>
</dbReference>
<feature type="transmembrane region" description="Helical" evidence="17">
    <location>
        <begin position="1106"/>
        <end position="1127"/>
    </location>
</feature>
<dbReference type="InterPro" id="IPR018303">
    <property type="entry name" value="ATPase_P-typ_P_site"/>
</dbReference>
<keyword evidence="7 15" id="KW-0547">Nucleotide-binding</keyword>
<dbReference type="GO" id="GO:0005802">
    <property type="term" value="C:trans-Golgi network"/>
    <property type="evidence" value="ECO:0007669"/>
    <property type="project" value="TreeGrafter"/>
</dbReference>
<feature type="binding site" evidence="16">
    <location>
        <position position="1049"/>
    </location>
    <ligand>
        <name>Mg(2+)</name>
        <dbReference type="ChEBI" id="CHEBI:18420"/>
    </ligand>
</feature>
<dbReference type="InterPro" id="IPR032630">
    <property type="entry name" value="P_typ_ATPase_c"/>
</dbReference>
<keyword evidence="5 17" id="KW-0812">Transmembrane</keyword>
<feature type="binding site" evidence="15">
    <location>
        <position position="778"/>
    </location>
    <ligand>
        <name>ATP</name>
        <dbReference type="ChEBI" id="CHEBI:30616"/>
    </ligand>
</feature>
<evidence type="ECO:0000256" key="15">
    <source>
        <dbReference type="PIRSR" id="PIRSR606539-2"/>
    </source>
</evidence>
<evidence type="ECO:0000256" key="10">
    <source>
        <dbReference type="ARBA" id="ARBA00022967"/>
    </source>
</evidence>
<evidence type="ECO:0000256" key="2">
    <source>
        <dbReference type="ARBA" id="ARBA00004141"/>
    </source>
</evidence>
<dbReference type="Ensembl" id="ENSEBUT00000024322.1">
    <property type="protein sequence ID" value="ENSEBUP00000023746.1"/>
    <property type="gene ID" value="ENSEBUG00000014612.1"/>
</dbReference>
<feature type="compositionally biased region" description="Low complexity" evidence="18">
    <location>
        <begin position="157"/>
        <end position="191"/>
    </location>
</feature>
<feature type="region of interest" description="Disordered" evidence="18">
    <location>
        <begin position="157"/>
        <end position="203"/>
    </location>
</feature>
<evidence type="ECO:0000256" key="18">
    <source>
        <dbReference type="SAM" id="MobiDB-lite"/>
    </source>
</evidence>
<evidence type="ECO:0000256" key="13">
    <source>
        <dbReference type="ARBA" id="ARBA00034036"/>
    </source>
</evidence>
<feature type="transmembrane region" description="Helical" evidence="17">
    <location>
        <begin position="1139"/>
        <end position="1161"/>
    </location>
</feature>
<dbReference type="InterPro" id="IPR023298">
    <property type="entry name" value="ATPase_P-typ_TM_dom_sf"/>
</dbReference>
<feature type="binding site" evidence="15">
    <location>
        <position position="1053"/>
    </location>
    <ligand>
        <name>ATP</name>
        <dbReference type="ChEBI" id="CHEBI:30616"/>
    </ligand>
</feature>
<dbReference type="GO" id="GO:0016887">
    <property type="term" value="F:ATP hydrolysis activity"/>
    <property type="evidence" value="ECO:0007669"/>
    <property type="project" value="InterPro"/>
</dbReference>
<name>A0A8C4R2E6_EPTBU</name>
<dbReference type="AlphaFoldDB" id="A0A8C4R2E6"/>
<evidence type="ECO:0000256" key="7">
    <source>
        <dbReference type="ARBA" id="ARBA00022741"/>
    </source>
</evidence>
<dbReference type="Gene3D" id="3.40.50.1000">
    <property type="entry name" value="HAD superfamily/HAD-like"/>
    <property type="match status" value="1"/>
</dbReference>
<evidence type="ECO:0000256" key="5">
    <source>
        <dbReference type="ARBA" id="ARBA00022692"/>
    </source>
</evidence>
<dbReference type="InterPro" id="IPR036412">
    <property type="entry name" value="HAD-like_sf"/>
</dbReference>
<evidence type="ECO:0000256" key="12">
    <source>
        <dbReference type="ARBA" id="ARBA00023136"/>
    </source>
</evidence>
<feature type="binding site" evidence="16">
    <location>
        <position position="613"/>
    </location>
    <ligand>
        <name>Mg(2+)</name>
        <dbReference type="ChEBI" id="CHEBI:18420"/>
    </ligand>
</feature>
<dbReference type="PANTHER" id="PTHR24092:SF48">
    <property type="entry name" value="PHOSPHOLIPID-TRANSPORTING ATPASE IC"/>
    <property type="match status" value="1"/>
</dbReference>
<comment type="catalytic activity">
    <reaction evidence="13 17">
        <text>ATP + H2O + phospholipidSide 1 = ADP + phosphate + phospholipidSide 2.</text>
        <dbReference type="EC" id="7.6.2.1"/>
    </reaction>
</comment>
<feature type="region of interest" description="Disordered" evidence="18">
    <location>
        <begin position="970"/>
        <end position="999"/>
    </location>
</feature>
<keyword evidence="12 17" id="KW-0472">Membrane</keyword>
<feature type="binding site" evidence="15">
    <location>
        <position position="612"/>
    </location>
    <ligand>
        <name>ATP</name>
        <dbReference type="ChEBI" id="CHEBI:30616"/>
    </ligand>
</feature>
<dbReference type="InterPro" id="IPR023299">
    <property type="entry name" value="ATPase_P-typ_cyto_dom_N"/>
</dbReference>
<evidence type="ECO:0000256" key="16">
    <source>
        <dbReference type="PIRSR" id="PIRSR606539-3"/>
    </source>
</evidence>
<evidence type="ECO:0000256" key="11">
    <source>
        <dbReference type="ARBA" id="ARBA00022989"/>
    </source>
</evidence>
<keyword evidence="6 16" id="KW-0479">Metal-binding</keyword>
<feature type="binding site" evidence="15">
    <location>
        <position position="1023"/>
    </location>
    <ligand>
        <name>ATP</name>
        <dbReference type="ChEBI" id="CHEBI:30616"/>
    </ligand>
</feature>
<reference evidence="20" key="2">
    <citation type="submission" date="2025-09" db="UniProtKB">
        <authorList>
            <consortium name="Ensembl"/>
        </authorList>
    </citation>
    <scope>IDENTIFICATION</scope>
</reference>
<keyword evidence="21" id="KW-1185">Reference proteome</keyword>
<dbReference type="PROSITE" id="PS00154">
    <property type="entry name" value="ATPASE_E1_E2"/>
    <property type="match status" value="1"/>
</dbReference>
<comment type="cofactor">
    <cofactor evidence="1 16">
        <name>Mg(2+)</name>
        <dbReference type="ChEBI" id="CHEBI:18420"/>
    </cofactor>
</comment>
<evidence type="ECO:0000256" key="3">
    <source>
        <dbReference type="ARBA" id="ARBA00008109"/>
    </source>
</evidence>
<dbReference type="GeneTree" id="ENSGT00940000167226"/>
<feature type="binding site" evidence="15">
    <location>
        <position position="893"/>
    </location>
    <ligand>
        <name>ATP</name>
        <dbReference type="ChEBI" id="CHEBI:30616"/>
    </ligand>
</feature>
<reference evidence="20" key="1">
    <citation type="submission" date="2025-08" db="UniProtKB">
        <authorList>
            <consortium name="Ensembl"/>
        </authorList>
    </citation>
    <scope>IDENTIFICATION</scope>
</reference>
<keyword evidence="9 16" id="KW-0460">Magnesium</keyword>
<proteinExistence type="inferred from homology"/>
<feature type="binding site" evidence="16">
    <location>
        <position position="611"/>
    </location>
    <ligand>
        <name>Mg(2+)</name>
        <dbReference type="ChEBI" id="CHEBI:18420"/>
    </ligand>
</feature>
<evidence type="ECO:0000256" key="1">
    <source>
        <dbReference type="ARBA" id="ARBA00001946"/>
    </source>
</evidence>
<dbReference type="InterPro" id="IPR008250">
    <property type="entry name" value="ATPase_P-typ_transduc_dom_A_sf"/>
</dbReference>
<dbReference type="InterPro" id="IPR023214">
    <property type="entry name" value="HAD_sf"/>
</dbReference>
<keyword evidence="10 17" id="KW-1278">Translocase</keyword>
<dbReference type="SFLD" id="SFLDS00003">
    <property type="entry name" value="Haloacid_Dehalogenase"/>
    <property type="match status" value="1"/>
</dbReference>
<dbReference type="GO" id="GO:0045332">
    <property type="term" value="P:phospholipid translocation"/>
    <property type="evidence" value="ECO:0007669"/>
    <property type="project" value="TreeGrafter"/>
</dbReference>
<dbReference type="InterPro" id="IPR006539">
    <property type="entry name" value="P-type_ATPase_IV"/>
</dbReference>
<keyword evidence="8 15" id="KW-0067">ATP-binding</keyword>
<evidence type="ECO:0000256" key="17">
    <source>
        <dbReference type="RuleBase" id="RU362033"/>
    </source>
</evidence>
<dbReference type="Pfam" id="PF13246">
    <property type="entry name" value="Cation_ATPase"/>
    <property type="match status" value="1"/>
</dbReference>
<feature type="binding site" evidence="15">
    <location>
        <position position="1052"/>
    </location>
    <ligand>
        <name>ATP</name>
        <dbReference type="ChEBI" id="CHEBI:30616"/>
    </ligand>
</feature>
<keyword evidence="11 17" id="KW-1133">Transmembrane helix</keyword>
<dbReference type="FunFam" id="3.40.50.1000:FF:000014">
    <property type="entry name" value="Phospholipid-transporting ATPase"/>
    <property type="match status" value="1"/>
</dbReference>
<dbReference type="NCBIfam" id="TIGR01652">
    <property type="entry name" value="ATPase-Plipid"/>
    <property type="match status" value="1"/>
</dbReference>
<feature type="active site" description="4-aspartylphosphate intermediate" evidence="14">
    <location>
        <position position="611"/>
    </location>
</feature>
<protein>
    <recommendedName>
        <fullName evidence="17">Phospholipid-transporting ATPase</fullName>
        <ecNumber evidence="17">7.6.2.1</ecNumber>
    </recommendedName>
</protein>
<dbReference type="NCBIfam" id="TIGR01494">
    <property type="entry name" value="ATPase_P-type"/>
    <property type="match status" value="1"/>
</dbReference>
<dbReference type="SUPFAM" id="SSF81653">
    <property type="entry name" value="Calcium ATPase, transduction domain A"/>
    <property type="match status" value="1"/>
</dbReference>
<comment type="similarity">
    <text evidence="3 17">Belongs to the cation transport ATPase (P-type) (TC 3.A.3) family. Type IV subfamily.</text>
</comment>
<dbReference type="CDD" id="cd02073">
    <property type="entry name" value="P-type_ATPase_APLT_Dnf-like"/>
    <property type="match status" value="1"/>
</dbReference>
<evidence type="ECO:0000256" key="6">
    <source>
        <dbReference type="ARBA" id="ARBA00022723"/>
    </source>
</evidence>
<feature type="binding site" evidence="15">
    <location>
        <position position="894"/>
    </location>
    <ligand>
        <name>ATP</name>
        <dbReference type="ChEBI" id="CHEBI:30616"/>
    </ligand>
</feature>
<feature type="transmembrane region" description="Helical" evidence="17">
    <location>
        <begin position="537"/>
        <end position="563"/>
    </location>
</feature>
<dbReference type="GO" id="GO:0005886">
    <property type="term" value="C:plasma membrane"/>
    <property type="evidence" value="ECO:0007669"/>
    <property type="project" value="TreeGrafter"/>
</dbReference>
<dbReference type="GO" id="GO:0140326">
    <property type="term" value="F:ATPase-coupled intramembrane lipid transporter activity"/>
    <property type="evidence" value="ECO:0007669"/>
    <property type="project" value="UniProtKB-EC"/>
</dbReference>
<feature type="binding site" evidence="15">
    <location>
        <position position="811"/>
    </location>
    <ligand>
        <name>ATP</name>
        <dbReference type="ChEBI" id="CHEBI:30616"/>
    </ligand>
</feature>
<feature type="transmembrane region" description="Helical" evidence="17">
    <location>
        <begin position="1225"/>
        <end position="1244"/>
    </location>
</feature>
<evidence type="ECO:0000256" key="14">
    <source>
        <dbReference type="PIRSR" id="PIRSR606539-1"/>
    </source>
</evidence>
<dbReference type="SUPFAM" id="SSF56784">
    <property type="entry name" value="HAD-like"/>
    <property type="match status" value="1"/>
</dbReference>
<feature type="transmembrane region" description="Helical" evidence="17">
    <location>
        <begin position="1182"/>
        <end position="1205"/>
    </location>
</feature>
<feature type="transmembrane region" description="Helical" evidence="17">
    <location>
        <begin position="487"/>
        <end position="510"/>
    </location>
</feature>
<feature type="binding site" evidence="15">
    <location>
        <position position="613"/>
    </location>
    <ligand>
        <name>ATP</name>
        <dbReference type="ChEBI" id="CHEBI:30616"/>
    </ligand>
</feature>
<feature type="binding site" evidence="15">
    <location>
        <position position="714"/>
    </location>
    <ligand>
        <name>ATP</name>
        <dbReference type="ChEBI" id="CHEBI:30616"/>
    </ligand>
</feature>
<dbReference type="GO" id="GO:0007030">
    <property type="term" value="P:Golgi organization"/>
    <property type="evidence" value="ECO:0007669"/>
    <property type="project" value="TreeGrafter"/>
</dbReference>
<feature type="transmembrane region" description="Helical" evidence="17">
    <location>
        <begin position="286"/>
        <end position="304"/>
    </location>
</feature>
<feature type="binding site" evidence="15">
    <location>
        <position position="755"/>
    </location>
    <ligand>
        <name>ATP</name>
        <dbReference type="ChEBI" id="CHEBI:30616"/>
    </ligand>
</feature>
<dbReference type="Gene3D" id="3.40.1110.10">
    <property type="entry name" value="Calcium-transporting ATPase, cytoplasmic domain N"/>
    <property type="match status" value="1"/>
</dbReference>
<feature type="binding site" evidence="15">
    <location>
        <position position="892"/>
    </location>
    <ligand>
        <name>ATP</name>
        <dbReference type="ChEBI" id="CHEBI:30616"/>
    </ligand>
</feature>
<keyword evidence="4" id="KW-0597">Phosphoprotein</keyword>
<dbReference type="SUPFAM" id="SSF81665">
    <property type="entry name" value="Calcium ATPase, transmembrane domain M"/>
    <property type="match status" value="1"/>
</dbReference>
<evidence type="ECO:0000259" key="19">
    <source>
        <dbReference type="Pfam" id="PF16212"/>
    </source>
</evidence>
<evidence type="ECO:0000256" key="9">
    <source>
        <dbReference type="ARBA" id="ARBA00022842"/>
    </source>
</evidence>
<evidence type="ECO:0000313" key="20">
    <source>
        <dbReference type="Ensembl" id="ENSEBUP00000023746.1"/>
    </source>
</evidence>
<sequence>MPALVQFPCCLPSPSPHCFLPSPSPQNCLPAPSPHHCLPSSSSHAACPHPISTTACPYPVCTAACPHPVRTAACPHPVSTAACPHPVHTAACPHAVHTTACPHPIHTAACPHPVRTAACPHPVCTAACPHPVRTTTCPHPVRTAACPHPIPTPLPTHTPSTPLPVHTPSTPLPVHTPSTPLPVLTPSTPLPAHTPSTPLPAHTPSTPLPVHTTFILLSVPSPICTVASLRPFTPLSLPSSNIVFNMDSPNCKLLFGAHLVLSFGGKCMCLLCVFVLPQIFPQVSPLKWYTTFITLAAVMTFTAIKDARDDIMRHICDRSINNRKCGLMVNGSFQEKKWMNIKVGDIVRLKRDDFIPADLLLLSSSEPNSLCYLETAELDGETNLKYKQALKITHEQLHEEAQLADFNGIIHCEIPNNRLDKFEGTLEWREGDVHSVGNDNILLRGCRLRNTQFCHGMVVYAGPDTKMMKNSGKKHLKQTQIDRQMNVLVCLIFVILFVFCFAMAIGTTIWEIVHGKGFDTYCKRDDTSSFVKSEEGMAAWTAFLTFFSYIILLNTLVPISLYVSMEIIRSLQSFFIGCDKRMYYPLKNVPANARTTTLNEELGQIEYVFSDKTGTLTQNIMTFKKCTIGSVVYGKRENESERFTSSQADKMVSWDWNDKADPKFQFCDQRLVDLMVKEHDAEACEFFRLLALCHTVMVEETEGKLIYQAQSPDEESLVTAARNFGFVFLARSQDTVLISELGTQKEYMLYHILDFNSDRKRMSIIVRNPEGKLKLYCKGADTVILERLQKDNPYREQTQEDLDMFANESLRTLCLATRDLSEEEYQNWYSKHFLPASTAIGERERRLSKAYELIEKEMVLLGATAIEDKLQNGVPETIAKLAEAKIKIWVLTGDKQETAENISFSCNLLRNDMEILKNEDVSKMIQESIRRKDPPSNPKQLLNRSHKALIVTGNTLSTILTDKNSRIKLRRRKNKKRNGGTASEAVVNGVEDQQAKQQSDQLKERQRRFIELASECATVICCRVSPLQKAEVVKLVKKHKKAITLAIGDGANDVNMINTAHIGVGISGQEGMQAVLASDFSFGQFRFLQRLLLVHGRWSYLRLTNFLCYFFYKNFAFTLVHFWFGFFNGFSAQEIYDEWYITFYNVFYTSLPVLMIGIFDQDVSDVKSIQYPALYEPGPKNLYFNFPIFFGRLMFGFLTSFLIFFIPYGAFTMTTRDDGMSPSDYQSFCVVTSTALTFIVNFQVSKGMNDGESQVKSCHFIV</sequence>
<dbReference type="SFLD" id="SFLDF00027">
    <property type="entry name" value="p-type_atpase"/>
    <property type="match status" value="1"/>
</dbReference>
<dbReference type="InterPro" id="IPR044492">
    <property type="entry name" value="P_typ_ATPase_HD_dom"/>
</dbReference>
<evidence type="ECO:0000256" key="4">
    <source>
        <dbReference type="ARBA" id="ARBA00022553"/>
    </source>
</evidence>
<evidence type="ECO:0000313" key="21">
    <source>
        <dbReference type="Proteomes" id="UP000694388"/>
    </source>
</evidence>
<dbReference type="PRINTS" id="PR00119">
    <property type="entry name" value="CATATPASE"/>
</dbReference>
<comment type="subcellular location">
    <subcellularLocation>
        <location evidence="2 17">Membrane</location>
        <topology evidence="2 17">Multi-pass membrane protein</topology>
    </subcellularLocation>
</comment>
<feature type="transmembrane region" description="Helical" evidence="17">
    <location>
        <begin position="253"/>
        <end position="280"/>
    </location>
</feature>
<feature type="binding site" evidence="16">
    <location>
        <position position="1053"/>
    </location>
    <ligand>
        <name>Mg(2+)</name>
        <dbReference type="ChEBI" id="CHEBI:18420"/>
    </ligand>
</feature>
<organism evidence="20 21">
    <name type="scientific">Eptatretus burgeri</name>
    <name type="common">Inshore hagfish</name>
    <dbReference type="NCBI Taxonomy" id="7764"/>
    <lineage>
        <taxon>Eukaryota</taxon>
        <taxon>Metazoa</taxon>
        <taxon>Chordata</taxon>
        <taxon>Craniata</taxon>
        <taxon>Vertebrata</taxon>
        <taxon>Cyclostomata</taxon>
        <taxon>Myxini</taxon>
        <taxon>Myxiniformes</taxon>
        <taxon>Myxinidae</taxon>
        <taxon>Eptatretinae</taxon>
        <taxon>Eptatretus</taxon>
    </lineage>
</organism>